<feature type="transmembrane region" description="Helical" evidence="1">
    <location>
        <begin position="448"/>
        <end position="474"/>
    </location>
</feature>
<dbReference type="OrthoDB" id="5860156at2759"/>
<reference evidence="2" key="2">
    <citation type="submission" date="2020-09" db="EMBL/GenBank/DDBJ databases">
        <authorList>
            <person name="Kikuchi T."/>
        </authorList>
    </citation>
    <scope>NUCLEOTIDE SEQUENCE</scope>
    <source>
        <strain evidence="2">Ka4C1</strain>
    </source>
</reference>
<dbReference type="EMBL" id="CAJFCV020000001">
    <property type="protein sequence ID" value="CAG9086990.1"/>
    <property type="molecule type" value="Genomic_DNA"/>
</dbReference>
<dbReference type="EMBL" id="CAJFDI010000001">
    <property type="protein sequence ID" value="CAD5210777.1"/>
    <property type="molecule type" value="Genomic_DNA"/>
</dbReference>
<feature type="transmembrane region" description="Helical" evidence="1">
    <location>
        <begin position="341"/>
        <end position="363"/>
    </location>
</feature>
<dbReference type="Proteomes" id="UP000659654">
    <property type="component" value="Unassembled WGS sequence"/>
</dbReference>
<feature type="transmembrane region" description="Helical" evidence="1">
    <location>
        <begin position="480"/>
        <end position="503"/>
    </location>
</feature>
<evidence type="ECO:0000313" key="4">
    <source>
        <dbReference type="Proteomes" id="UP000659654"/>
    </source>
</evidence>
<dbReference type="Pfam" id="PF10318">
    <property type="entry name" value="7TM_GPCR_Srh"/>
    <property type="match status" value="2"/>
</dbReference>
<dbReference type="PANTHER" id="PTHR22941:SF26">
    <property type="entry name" value="SERPENTINE RECEPTOR, CLASS H"/>
    <property type="match status" value="1"/>
</dbReference>
<dbReference type="PANTHER" id="PTHR22941">
    <property type="entry name" value="SERPENTINE RECEPTOR"/>
    <property type="match status" value="1"/>
</dbReference>
<accession>A0A1I7S7T4</accession>
<evidence type="ECO:0000313" key="2">
    <source>
        <dbReference type="EMBL" id="CAD5210777.1"/>
    </source>
</evidence>
<dbReference type="Proteomes" id="UP000095284">
    <property type="component" value="Unplaced"/>
</dbReference>
<feature type="transmembrane region" description="Helical" evidence="1">
    <location>
        <begin position="403"/>
        <end position="428"/>
    </location>
</feature>
<organism evidence="3 5">
    <name type="scientific">Bursaphelenchus xylophilus</name>
    <name type="common">Pinewood nematode worm</name>
    <name type="synonym">Aphelenchoides xylophilus</name>
    <dbReference type="NCBI Taxonomy" id="6326"/>
    <lineage>
        <taxon>Eukaryota</taxon>
        <taxon>Metazoa</taxon>
        <taxon>Ecdysozoa</taxon>
        <taxon>Nematoda</taxon>
        <taxon>Chromadorea</taxon>
        <taxon>Rhabditida</taxon>
        <taxon>Tylenchina</taxon>
        <taxon>Tylenchomorpha</taxon>
        <taxon>Aphelenchoidea</taxon>
        <taxon>Aphelenchoididae</taxon>
        <taxon>Bursaphelenchus</taxon>
    </lineage>
</organism>
<dbReference type="Proteomes" id="UP000582659">
    <property type="component" value="Unassembled WGS sequence"/>
</dbReference>
<feature type="transmembrane region" description="Helical" evidence="1">
    <location>
        <begin position="177"/>
        <end position="202"/>
    </location>
</feature>
<keyword evidence="1" id="KW-0472">Membrane</keyword>
<feature type="transmembrane region" description="Helical" evidence="1">
    <location>
        <begin position="292"/>
        <end position="311"/>
    </location>
</feature>
<feature type="transmembrane region" description="Helical" evidence="1">
    <location>
        <begin position="247"/>
        <end position="272"/>
    </location>
</feature>
<feature type="transmembrane region" description="Helical" evidence="1">
    <location>
        <begin position="21"/>
        <end position="46"/>
    </location>
</feature>
<name>A0A1I7S7T4_BURXY</name>
<dbReference type="InterPro" id="IPR019422">
    <property type="entry name" value="7TM_GPCR_serpentine_rcpt_Srh"/>
</dbReference>
<evidence type="ECO:0000313" key="5">
    <source>
        <dbReference type="WBParaSite" id="BXY_0907700.1"/>
    </source>
</evidence>
<dbReference type="InterPro" id="IPR053220">
    <property type="entry name" value="Nematode_rcpt-like_serp_H"/>
</dbReference>
<feature type="transmembrane region" description="Helical" evidence="1">
    <location>
        <begin position="214"/>
        <end position="235"/>
    </location>
</feature>
<protein>
    <submittedName>
        <fullName evidence="2">(pine wood nematode) hypothetical protein</fullName>
    </submittedName>
</protein>
<proteinExistence type="predicted"/>
<keyword evidence="4" id="KW-1185">Reference proteome</keyword>
<evidence type="ECO:0000256" key="1">
    <source>
        <dbReference type="SAM" id="Phobius"/>
    </source>
</evidence>
<sequence length="543" mass="61791">MVSLSITVIYYTTKEISRYRWYLINSLIWSVLFDAIATLIGIVPLFPLPCYYGIHIVGSAGEGIQITFFFSAVVVLIGKGYSIILQLEYRYQQAQPSISIYRWVYDKFLFGSNEFILKGFVFAVSVEVETIPIIISFPDQSQQRTYLSSIDNVVAKVIDEHPNLICVAPDTSVIKLVLLPVLVLSLIPVFGILFLVITYFTVTLRTLSIKTYRLQMMLLLSVVAQFLTFLIFMIIPDSTREVSKYRWYLINSLIWSLFFDTMATFIGVVALFPVPCYFGINAAGKLSKNQQAFYFFVGVFSLIGKSSALVMQLEYRYQQSLGSTSTYRFYCNLYITGKMEFLFRAAVQLAFSVVILTPFVIFFPNQEEQLNMIASLDSVLANIVDTQPGVICFAAGTDVTLVFITPTVIIAILPFIGLSILGVSYSSIKQQHHAKKTFRLQMMLMNSLFVQFVVAIMFMIVPGLFFLGAPILGLRNMPRVIVYTFFPFLTHTSIDCLMILYFIRPYRQLLVRSFRTFRITTSFSHESVVPVRTTNVVHLTRIP</sequence>
<dbReference type="WBParaSite" id="BXY_0907700.1">
    <property type="protein sequence ID" value="BXY_0907700.1"/>
    <property type="gene ID" value="BXY_0907700"/>
</dbReference>
<evidence type="ECO:0000313" key="3">
    <source>
        <dbReference type="Proteomes" id="UP000095284"/>
    </source>
</evidence>
<gene>
    <name evidence="2" type="ORF">BXYJ_LOCUS2098</name>
</gene>
<keyword evidence="1" id="KW-0812">Transmembrane</keyword>
<dbReference type="AlphaFoldDB" id="A0A1I7S7T4"/>
<reference evidence="5" key="1">
    <citation type="submission" date="2016-11" db="UniProtKB">
        <authorList>
            <consortium name="WormBaseParasite"/>
        </authorList>
    </citation>
    <scope>IDENTIFICATION</scope>
</reference>
<keyword evidence="1" id="KW-1133">Transmembrane helix</keyword>
<feature type="transmembrane region" description="Helical" evidence="1">
    <location>
        <begin position="66"/>
        <end position="85"/>
    </location>
</feature>